<dbReference type="SFLD" id="SFLDS00019">
    <property type="entry name" value="Glutathione_Transferase_(cytos"/>
    <property type="match status" value="1"/>
</dbReference>
<feature type="domain" description="GST C-terminal" evidence="3">
    <location>
        <begin position="85"/>
        <end position="208"/>
    </location>
</feature>
<dbReference type="Pfam" id="PF13417">
    <property type="entry name" value="GST_N_3"/>
    <property type="match status" value="1"/>
</dbReference>
<dbReference type="CDD" id="cd03191">
    <property type="entry name" value="GST_C_Zeta"/>
    <property type="match status" value="1"/>
</dbReference>
<dbReference type="PROSITE" id="PS50405">
    <property type="entry name" value="GST_CTER"/>
    <property type="match status" value="1"/>
</dbReference>
<dbReference type="STRING" id="305900.GV64_07835"/>
<dbReference type="Gene3D" id="3.40.30.10">
    <property type="entry name" value="Glutaredoxin"/>
    <property type="match status" value="1"/>
</dbReference>
<comment type="similarity">
    <text evidence="1">Belongs to the GST superfamily. Zeta family.</text>
</comment>
<dbReference type="NCBIfam" id="TIGR01262">
    <property type="entry name" value="maiA"/>
    <property type="match status" value="1"/>
</dbReference>
<gene>
    <name evidence="4" type="ORF">GV64_07835</name>
</gene>
<dbReference type="RefSeq" id="WP_020580736.1">
    <property type="nucleotide sequence ID" value="NZ_JOJP01000001.1"/>
</dbReference>
<evidence type="ECO:0000313" key="4">
    <source>
        <dbReference type="EMBL" id="KEI70661.1"/>
    </source>
</evidence>
<dbReference type="InterPro" id="IPR010987">
    <property type="entry name" value="Glutathione-S-Trfase_C-like"/>
</dbReference>
<feature type="domain" description="GST N-terminal" evidence="2">
    <location>
        <begin position="1"/>
        <end position="80"/>
    </location>
</feature>
<evidence type="ECO:0000313" key="5">
    <source>
        <dbReference type="Proteomes" id="UP000027997"/>
    </source>
</evidence>
<dbReference type="SFLD" id="SFLDG00358">
    <property type="entry name" value="Main_(cytGST)"/>
    <property type="match status" value="1"/>
</dbReference>
<reference evidence="4 5" key="1">
    <citation type="submission" date="2014-06" db="EMBL/GenBank/DDBJ databases">
        <title>Whole Genome Sequences of Three Symbiotic Endozoicomonas Bacteria.</title>
        <authorList>
            <person name="Neave M.J."/>
            <person name="Apprill A."/>
            <person name="Voolstra C.R."/>
        </authorList>
    </citation>
    <scope>NUCLEOTIDE SEQUENCE [LARGE SCALE GENOMIC DNA]</scope>
    <source>
        <strain evidence="4 5">DSM 22380</strain>
    </source>
</reference>
<evidence type="ECO:0000259" key="3">
    <source>
        <dbReference type="PROSITE" id="PS50405"/>
    </source>
</evidence>
<dbReference type="InterPro" id="IPR005955">
    <property type="entry name" value="GST_Zeta"/>
</dbReference>
<dbReference type="Gene3D" id="1.20.1050.10">
    <property type="match status" value="1"/>
</dbReference>
<keyword evidence="5" id="KW-1185">Reference proteome</keyword>
<proteinExistence type="inferred from homology"/>
<dbReference type="InterPro" id="IPR004045">
    <property type="entry name" value="Glutathione_S-Trfase_N"/>
</dbReference>
<dbReference type="eggNOG" id="COG0625">
    <property type="taxonomic scope" value="Bacteria"/>
</dbReference>
<organism evidence="4 5">
    <name type="scientific">Endozoicomonas elysicola</name>
    <dbReference type="NCBI Taxonomy" id="305900"/>
    <lineage>
        <taxon>Bacteria</taxon>
        <taxon>Pseudomonadati</taxon>
        <taxon>Pseudomonadota</taxon>
        <taxon>Gammaproteobacteria</taxon>
        <taxon>Oceanospirillales</taxon>
        <taxon>Endozoicomonadaceae</taxon>
        <taxon>Endozoicomonas</taxon>
    </lineage>
</organism>
<dbReference type="SUPFAM" id="SSF52833">
    <property type="entry name" value="Thioredoxin-like"/>
    <property type="match status" value="1"/>
</dbReference>
<dbReference type="PANTHER" id="PTHR42673:SF21">
    <property type="entry name" value="GLUTATHIONE S-TRANSFERASE YFCF"/>
    <property type="match status" value="1"/>
</dbReference>
<dbReference type="InterPro" id="IPR040079">
    <property type="entry name" value="Glutathione_S-Trfase"/>
</dbReference>
<dbReference type="GO" id="GO:0004364">
    <property type="term" value="F:glutathione transferase activity"/>
    <property type="evidence" value="ECO:0007669"/>
    <property type="project" value="TreeGrafter"/>
</dbReference>
<dbReference type="GO" id="GO:0016034">
    <property type="term" value="F:maleylacetoacetate isomerase activity"/>
    <property type="evidence" value="ECO:0007669"/>
    <property type="project" value="TreeGrafter"/>
</dbReference>
<accession>A0A081K935</accession>
<evidence type="ECO:0000259" key="2">
    <source>
        <dbReference type="PROSITE" id="PS50404"/>
    </source>
</evidence>
<dbReference type="PROSITE" id="PS50404">
    <property type="entry name" value="GST_NTER"/>
    <property type="match status" value="1"/>
</dbReference>
<dbReference type="InterPro" id="IPR034330">
    <property type="entry name" value="GST_Zeta_C"/>
</dbReference>
<sequence length="208" mass="23891">MKLYGYFRSSAAYRVRIALNLKELDYQQSAINLLKGEQNSEDYKKINPQGLVPTLTTDKGILIQSLAIIEWLEETFPERSIIPGDSWKKAQLRSLAYQVSCDIHPVNNLRVLKYLQQELAVSDDAKTQWYKHWIHTGFTALEAQLDDQPFCCSEQPSIADICLVPQVFNALRFKVEMTDFPKIHEIYKHCNMQPAFIDAAPENQPDAV</sequence>
<dbReference type="GO" id="GO:0006749">
    <property type="term" value="P:glutathione metabolic process"/>
    <property type="evidence" value="ECO:0007669"/>
    <property type="project" value="TreeGrafter"/>
</dbReference>
<dbReference type="CDD" id="cd03042">
    <property type="entry name" value="GST_N_Zeta"/>
    <property type="match status" value="1"/>
</dbReference>
<dbReference type="InterPro" id="IPR034333">
    <property type="entry name" value="GST_Zeta_N"/>
</dbReference>
<dbReference type="GO" id="GO:0005737">
    <property type="term" value="C:cytoplasm"/>
    <property type="evidence" value="ECO:0007669"/>
    <property type="project" value="InterPro"/>
</dbReference>
<keyword evidence="4" id="KW-0413">Isomerase</keyword>
<dbReference type="SUPFAM" id="SSF47616">
    <property type="entry name" value="GST C-terminal domain-like"/>
    <property type="match status" value="1"/>
</dbReference>
<evidence type="ECO:0000256" key="1">
    <source>
        <dbReference type="ARBA" id="ARBA00010007"/>
    </source>
</evidence>
<comment type="caution">
    <text evidence="4">The sequence shown here is derived from an EMBL/GenBank/DDBJ whole genome shotgun (WGS) entry which is preliminary data.</text>
</comment>
<dbReference type="FunFam" id="1.20.1050.10:FF:000017">
    <property type="entry name" value="Maleylacetoacetate isomerase"/>
    <property type="match status" value="1"/>
</dbReference>
<dbReference type="Proteomes" id="UP000027997">
    <property type="component" value="Unassembled WGS sequence"/>
</dbReference>
<dbReference type="Pfam" id="PF13410">
    <property type="entry name" value="GST_C_2"/>
    <property type="match status" value="1"/>
</dbReference>
<dbReference type="InterPro" id="IPR036249">
    <property type="entry name" value="Thioredoxin-like_sf"/>
</dbReference>
<name>A0A081K935_9GAMM</name>
<dbReference type="EMBL" id="JOJP01000001">
    <property type="protein sequence ID" value="KEI70661.1"/>
    <property type="molecule type" value="Genomic_DNA"/>
</dbReference>
<dbReference type="GO" id="GO:0006559">
    <property type="term" value="P:L-phenylalanine catabolic process"/>
    <property type="evidence" value="ECO:0007669"/>
    <property type="project" value="TreeGrafter"/>
</dbReference>
<dbReference type="AlphaFoldDB" id="A0A081K935"/>
<protein>
    <submittedName>
        <fullName evidence="4">Maleylacetoacetate isomerase</fullName>
    </submittedName>
</protein>
<dbReference type="InterPro" id="IPR036282">
    <property type="entry name" value="Glutathione-S-Trfase_C_sf"/>
</dbReference>
<dbReference type="PANTHER" id="PTHR42673">
    <property type="entry name" value="MALEYLACETOACETATE ISOMERASE"/>
    <property type="match status" value="1"/>
</dbReference>